<feature type="transmembrane region" description="Helical" evidence="2">
    <location>
        <begin position="37"/>
        <end position="58"/>
    </location>
</feature>
<feature type="region of interest" description="Disordered" evidence="1">
    <location>
        <begin position="1"/>
        <end position="29"/>
    </location>
</feature>
<dbReference type="OrthoDB" id="9809977at2"/>
<keyword evidence="2" id="KW-0812">Transmembrane</keyword>
<feature type="transmembrane region" description="Helical" evidence="2">
    <location>
        <begin position="97"/>
        <end position="117"/>
    </location>
</feature>
<sequence>MTDPHLSPLSPVPALRRVPVGGVPGRSARRHRRPLTAAFRGLTALAAGAGVALGAHAAPSASRFFGYFAVEANCLLALVSLWGAWRAWSGRRPLPAWLTGAAMIYVTLGALLFHGLLTEPASGFTLGAPFAPPTAPHRISAQLLHTVTPTAAVCDWLLLTAPARFRPAHAVLWPAFPLAHLGYALHRHALLLPGAFTRFPHPFLPLHPHAYQALTRDAALLVIPVWLLTILTAALDHLRPTPPPAGTGFRLRSPVR</sequence>
<dbReference type="STRING" id="1003195.SCATT_28820"/>
<dbReference type="EMBL" id="CP003219">
    <property type="protein sequence ID" value="AEW95253.1"/>
    <property type="molecule type" value="Genomic_DNA"/>
</dbReference>
<dbReference type="KEGG" id="scy:SCATT_28820"/>
<evidence type="ECO:0000256" key="1">
    <source>
        <dbReference type="SAM" id="MobiDB-lite"/>
    </source>
</evidence>
<feature type="transmembrane region" description="Helical" evidence="2">
    <location>
        <begin position="64"/>
        <end position="85"/>
    </location>
</feature>
<evidence type="ECO:0000313" key="3">
    <source>
        <dbReference type="EMBL" id="AEW95253.1"/>
    </source>
</evidence>
<dbReference type="RefSeq" id="WP_014628033.1">
    <property type="nucleotide sequence ID" value="NC_016111.1"/>
</dbReference>
<reference evidence="4" key="1">
    <citation type="submission" date="2011-12" db="EMBL/GenBank/DDBJ databases">
        <title>Complete genome sequence of Streptomyces cattleya strain DSM 46488.</title>
        <authorList>
            <person name="Ou H.-Y."/>
            <person name="Li P."/>
            <person name="Zhao C."/>
            <person name="O'Hagan D."/>
            <person name="Deng Z."/>
        </authorList>
    </citation>
    <scope>NUCLEOTIDE SEQUENCE [LARGE SCALE GENOMIC DNA]</scope>
    <source>
        <strain evidence="4">ATCC 35852 / DSM 46488 / JCM 4925 / NBRC 14057 / NRRL 8057</strain>
    </source>
</reference>
<accession>G8WQN9</accession>
<dbReference type="Proteomes" id="UP000007842">
    <property type="component" value="Chromosome"/>
</dbReference>
<keyword evidence="2" id="KW-0472">Membrane</keyword>
<gene>
    <name evidence="3" type="ordered locus">SCATT_28820</name>
</gene>
<organism evidence="3 4">
    <name type="scientific">Streptantibioticus cattleyicolor (strain ATCC 35852 / DSM 46488 / JCM 4925 / NBRC 14057 / NRRL 8057)</name>
    <name type="common">Streptomyces cattleya</name>
    <dbReference type="NCBI Taxonomy" id="1003195"/>
    <lineage>
        <taxon>Bacteria</taxon>
        <taxon>Bacillati</taxon>
        <taxon>Actinomycetota</taxon>
        <taxon>Actinomycetes</taxon>
        <taxon>Kitasatosporales</taxon>
        <taxon>Streptomycetaceae</taxon>
        <taxon>Streptantibioticus</taxon>
    </lineage>
</organism>
<proteinExistence type="predicted"/>
<dbReference type="AlphaFoldDB" id="G8WQN9"/>
<evidence type="ECO:0000313" key="4">
    <source>
        <dbReference type="Proteomes" id="UP000007842"/>
    </source>
</evidence>
<name>G8WQN9_STREN</name>
<keyword evidence="4" id="KW-1185">Reference proteome</keyword>
<dbReference type="NCBIfam" id="NF038065">
    <property type="entry name" value="Pr6Pr"/>
    <property type="match status" value="1"/>
</dbReference>
<evidence type="ECO:0000256" key="2">
    <source>
        <dbReference type="SAM" id="Phobius"/>
    </source>
</evidence>
<dbReference type="eggNOG" id="COG2141">
    <property type="taxonomic scope" value="Bacteria"/>
</dbReference>
<dbReference type="PATRIC" id="fig|1003195.29.peg.2881"/>
<protein>
    <submittedName>
        <fullName evidence="3">Integral membrane regulator</fullName>
    </submittedName>
</protein>
<dbReference type="InterPro" id="IPR049713">
    <property type="entry name" value="Pr6Pr-like"/>
</dbReference>
<dbReference type="HOGENOM" id="CLU_077680_3_0_11"/>
<keyword evidence="2" id="KW-1133">Transmembrane helix</keyword>